<accession>A0A0H2UTS4</accession>
<dbReference type="GeneID" id="69901092"/>
<reference evidence="2 3" key="1">
    <citation type="journal article" date="2002" name="Proc. Natl. Acad. Sci. U.S.A.">
        <title>Genome sequence of a serotype M3 strain of group A Streptococcus: phage-encoded toxins, the high-virulence phenotype, and clone emergence.</title>
        <authorList>
            <person name="Beres S.B."/>
            <person name="Sylva G.L."/>
            <person name="Barbian K.D."/>
            <person name="Lei B."/>
            <person name="Hoff J.S."/>
            <person name="Mammarella N.D."/>
            <person name="Liu M.Y."/>
            <person name="Smoot J.C."/>
            <person name="Porcella S.F."/>
            <person name="Parkins L.D."/>
            <person name="Campbell D.S."/>
            <person name="Smith T.M."/>
            <person name="McCormick J.K."/>
            <person name="Leung D.Y."/>
            <person name="Schlievert P.M."/>
            <person name="Musser J.M."/>
        </authorList>
    </citation>
    <scope>NUCLEOTIDE SEQUENCE [LARGE SCALE GENOMIC DNA]</scope>
    <source>
        <strain evidence="3">ATCC BAA-595 / MGAS315</strain>
    </source>
</reference>
<proteinExistence type="predicted"/>
<dbReference type="GO" id="GO:0016758">
    <property type="term" value="F:hexosyltransferase activity"/>
    <property type="evidence" value="ECO:0007669"/>
    <property type="project" value="UniProtKB-ARBA"/>
</dbReference>
<gene>
    <name evidence="2" type="primary">rgpBc</name>
    <name evidence="2" type="ordered locus">SpyM3_0523</name>
</gene>
<evidence type="ECO:0000313" key="3">
    <source>
        <dbReference type="Proteomes" id="UP000000564"/>
    </source>
</evidence>
<evidence type="ECO:0000259" key="1">
    <source>
        <dbReference type="Pfam" id="PF00535"/>
    </source>
</evidence>
<dbReference type="SUPFAM" id="SSF53448">
    <property type="entry name" value="Nucleotide-diphospho-sugar transferases"/>
    <property type="match status" value="1"/>
</dbReference>
<dbReference type="CDD" id="cd04196">
    <property type="entry name" value="GT_2_like_d"/>
    <property type="match status" value="1"/>
</dbReference>
<dbReference type="InterPro" id="IPR029044">
    <property type="entry name" value="Nucleotide-diphossugar_trans"/>
</dbReference>
<sequence>MNINILLSTYNGERFLAEQIQSIQRQTVNDWTLLIRDDGSTDGTQDIIRTFVKEDKRIQWINEGQTENLGVIKNFYTLLKHQKADVYFFSDQDDIWLDNKLEVTLLEAQKHEMTAPLLVYTDLKVVTQHLAICHNSMIKTQSGHANTSLLQELTENTVTGGTMMITHALAEEWTTCDGLLMHDWYLALLASATGKLVYLDIPTELYRQHDANVLGARTWSKRMKNWLTPHHLVNKYWWLITSSQKQAQLLLDLPLKPNDHELVTAYVSLLDMPFTKRLATLKRYGFRKNRIFHTFIFRSLVVTLFGYRRK</sequence>
<keyword evidence="2" id="KW-0808">Transferase</keyword>
<dbReference type="RefSeq" id="WP_002992707.1">
    <property type="nucleotide sequence ID" value="NC_004070.1"/>
</dbReference>
<dbReference type="PANTHER" id="PTHR22916">
    <property type="entry name" value="GLYCOSYLTRANSFERASE"/>
    <property type="match status" value="1"/>
</dbReference>
<dbReference type="AlphaFoldDB" id="A0A0H2UTS4"/>
<dbReference type="HOGENOM" id="CLU_025996_2_1_9"/>
<evidence type="ECO:0000313" key="2">
    <source>
        <dbReference type="EMBL" id="AAM79130.1"/>
    </source>
</evidence>
<dbReference type="Gene3D" id="3.90.550.10">
    <property type="entry name" value="Spore Coat Polysaccharide Biosynthesis Protein SpsA, Chain A"/>
    <property type="match status" value="1"/>
</dbReference>
<feature type="domain" description="Glycosyltransferase 2-like" evidence="1">
    <location>
        <begin position="5"/>
        <end position="138"/>
    </location>
</feature>
<dbReference type="InterPro" id="IPR001173">
    <property type="entry name" value="Glyco_trans_2-like"/>
</dbReference>
<dbReference type="Proteomes" id="UP000000564">
    <property type="component" value="Chromosome"/>
</dbReference>
<dbReference type="Pfam" id="PF00535">
    <property type="entry name" value="Glycos_transf_2"/>
    <property type="match status" value="1"/>
</dbReference>
<name>A0A0H2UTS4_STRP3</name>
<dbReference type="PANTHER" id="PTHR22916:SF3">
    <property type="entry name" value="UDP-GLCNAC:BETAGAL BETA-1,3-N-ACETYLGLUCOSAMINYLTRANSFERASE-LIKE PROTEIN 1"/>
    <property type="match status" value="1"/>
</dbReference>
<protein>
    <submittedName>
        <fullName evidence="2">Putative rhamnosyltransferase</fullName>
    </submittedName>
</protein>
<dbReference type="EMBL" id="AE014074">
    <property type="protein sequence ID" value="AAM79130.1"/>
    <property type="molecule type" value="Genomic_DNA"/>
</dbReference>
<dbReference type="SMR" id="A0A0H2UTS4"/>
<organism evidence="2 3">
    <name type="scientific">Streptococcus pyogenes serotype M3 (strain ATCC BAA-595 / MGAS315)</name>
    <dbReference type="NCBI Taxonomy" id="198466"/>
    <lineage>
        <taxon>Bacteria</taxon>
        <taxon>Bacillati</taxon>
        <taxon>Bacillota</taxon>
        <taxon>Bacilli</taxon>
        <taxon>Lactobacillales</taxon>
        <taxon>Streptococcaceae</taxon>
        <taxon>Streptococcus</taxon>
    </lineage>
</organism>
<dbReference type="KEGG" id="spg:SpyM3_0523"/>